<dbReference type="AlphaFoldDB" id="A0A6P8ZLI4"/>
<dbReference type="Proteomes" id="UP000515158">
    <property type="component" value="Unplaced"/>
</dbReference>
<dbReference type="GeneID" id="117643882"/>
<evidence type="ECO:0000313" key="3">
    <source>
        <dbReference type="RefSeq" id="XP_034238909.1"/>
    </source>
</evidence>
<sequence length="105" mass="10926">MMSLRCVAALLLVAALVLQANAAPQPFSIKKAFDSVKNKLSEKLSPALKCLSDAGAGDAALGYLQQCGQTKFYGKFALTSCAATAYAPADVKAMLKSSAKCFNMG</sequence>
<organism evidence="3">
    <name type="scientific">Thrips palmi</name>
    <name type="common">Melon thrips</name>
    <dbReference type="NCBI Taxonomy" id="161013"/>
    <lineage>
        <taxon>Eukaryota</taxon>
        <taxon>Metazoa</taxon>
        <taxon>Ecdysozoa</taxon>
        <taxon>Arthropoda</taxon>
        <taxon>Hexapoda</taxon>
        <taxon>Insecta</taxon>
        <taxon>Pterygota</taxon>
        <taxon>Neoptera</taxon>
        <taxon>Paraneoptera</taxon>
        <taxon>Thysanoptera</taxon>
        <taxon>Terebrantia</taxon>
        <taxon>Thripoidea</taxon>
        <taxon>Thripidae</taxon>
        <taxon>Thrips</taxon>
    </lineage>
</organism>
<keyword evidence="1" id="KW-0732">Signal</keyword>
<evidence type="ECO:0000256" key="1">
    <source>
        <dbReference type="SAM" id="SignalP"/>
    </source>
</evidence>
<dbReference type="RefSeq" id="XP_034238909.1">
    <property type="nucleotide sequence ID" value="XM_034383018.1"/>
</dbReference>
<protein>
    <submittedName>
        <fullName evidence="3">Uncharacterized protein LOC117643882</fullName>
    </submittedName>
</protein>
<dbReference type="InParanoid" id="A0A6P8ZLI4"/>
<keyword evidence="2" id="KW-1185">Reference proteome</keyword>
<accession>A0A6P8ZLI4</accession>
<gene>
    <name evidence="3" type="primary">LOC117643882</name>
</gene>
<feature type="signal peptide" evidence="1">
    <location>
        <begin position="1"/>
        <end position="22"/>
    </location>
</feature>
<dbReference type="KEGG" id="tpal:117643882"/>
<feature type="chain" id="PRO_5028282098" evidence="1">
    <location>
        <begin position="23"/>
        <end position="105"/>
    </location>
</feature>
<dbReference type="OrthoDB" id="8192242at2759"/>
<reference evidence="3" key="1">
    <citation type="submission" date="2025-08" db="UniProtKB">
        <authorList>
            <consortium name="RefSeq"/>
        </authorList>
    </citation>
    <scope>IDENTIFICATION</scope>
    <source>
        <tissue evidence="3">Total insect</tissue>
    </source>
</reference>
<evidence type="ECO:0000313" key="2">
    <source>
        <dbReference type="Proteomes" id="UP000515158"/>
    </source>
</evidence>
<name>A0A6P8ZLI4_THRPL</name>
<proteinExistence type="predicted"/>